<proteinExistence type="predicted"/>
<accession>A0A9P6WY99</accession>
<dbReference type="PROSITE" id="PS50800">
    <property type="entry name" value="SAP"/>
    <property type="match status" value="1"/>
</dbReference>
<evidence type="ECO:0000313" key="2">
    <source>
        <dbReference type="EMBL" id="KAG1301328.1"/>
    </source>
</evidence>
<dbReference type="InterPro" id="IPR003034">
    <property type="entry name" value="SAP_dom"/>
</dbReference>
<name>A0A9P6WY99_RHIOR</name>
<dbReference type="SUPFAM" id="SSF68906">
    <property type="entry name" value="SAP domain"/>
    <property type="match status" value="1"/>
</dbReference>
<dbReference type="AlphaFoldDB" id="A0A9P6WY99"/>
<reference evidence="2" key="1">
    <citation type="journal article" date="2020" name="Microb. Genom.">
        <title>Genetic diversity of clinical and environmental Mucorales isolates obtained from an investigation of mucormycosis cases among solid organ transplant recipients.</title>
        <authorList>
            <person name="Nguyen M.H."/>
            <person name="Kaul D."/>
            <person name="Muto C."/>
            <person name="Cheng S.J."/>
            <person name="Richter R.A."/>
            <person name="Bruno V.M."/>
            <person name="Liu G."/>
            <person name="Beyhan S."/>
            <person name="Sundermann A.J."/>
            <person name="Mounaud S."/>
            <person name="Pasculle A.W."/>
            <person name="Nierman W.C."/>
            <person name="Driscoll E."/>
            <person name="Cumbie R."/>
            <person name="Clancy C.J."/>
            <person name="Dupont C.L."/>
        </authorList>
    </citation>
    <scope>NUCLEOTIDE SEQUENCE</scope>
    <source>
        <strain evidence="2">GL11</strain>
    </source>
</reference>
<dbReference type="EMBL" id="JAANQT010003179">
    <property type="protein sequence ID" value="KAG1301328.1"/>
    <property type="molecule type" value="Genomic_DNA"/>
</dbReference>
<dbReference type="InterPro" id="IPR036361">
    <property type="entry name" value="SAP_dom_sf"/>
</dbReference>
<gene>
    <name evidence="2" type="ORF">G6F64_011903</name>
</gene>
<dbReference type="Proteomes" id="UP000716291">
    <property type="component" value="Unassembled WGS sequence"/>
</dbReference>
<dbReference type="Gene3D" id="1.10.720.30">
    <property type="entry name" value="SAP domain"/>
    <property type="match status" value="1"/>
</dbReference>
<organism evidence="2 3">
    <name type="scientific">Rhizopus oryzae</name>
    <name type="common">Mucormycosis agent</name>
    <name type="synonym">Rhizopus arrhizus var. delemar</name>
    <dbReference type="NCBI Taxonomy" id="64495"/>
    <lineage>
        <taxon>Eukaryota</taxon>
        <taxon>Fungi</taxon>
        <taxon>Fungi incertae sedis</taxon>
        <taxon>Mucoromycota</taxon>
        <taxon>Mucoromycotina</taxon>
        <taxon>Mucoromycetes</taxon>
        <taxon>Mucorales</taxon>
        <taxon>Mucorineae</taxon>
        <taxon>Rhizopodaceae</taxon>
        <taxon>Rhizopus</taxon>
    </lineage>
</organism>
<evidence type="ECO:0000259" key="1">
    <source>
        <dbReference type="PROSITE" id="PS50800"/>
    </source>
</evidence>
<feature type="domain" description="SAP" evidence="1">
    <location>
        <begin position="142"/>
        <end position="176"/>
    </location>
</feature>
<protein>
    <recommendedName>
        <fullName evidence="1">SAP domain-containing protein</fullName>
    </recommendedName>
</protein>
<dbReference type="SMART" id="SM00513">
    <property type="entry name" value="SAP"/>
    <property type="match status" value="1"/>
</dbReference>
<sequence>MNHSSHQDLYSQDCTLRLLISPFDPSQTVQDHLTATNNNSTIDNTLFDNPPMSIPFPTDFIPFESNPLFLANQPIPSYSHLMTSDTPYPLTPPPQNPSLSSFHPYFNPSENTRTTTNQVQIKRIQQTKRPVRSLTLSEKIDFDDITVAELKEALKKRGLSVTGRKAELIHRLRQVSSPNKRSPRSFEPYPFIPSAPFHLYLNDSYIKKQVPQTNRKGIFTRFIPYSHLLHL</sequence>
<dbReference type="Pfam" id="PF02037">
    <property type="entry name" value="SAP"/>
    <property type="match status" value="1"/>
</dbReference>
<evidence type="ECO:0000313" key="3">
    <source>
        <dbReference type="Proteomes" id="UP000716291"/>
    </source>
</evidence>
<keyword evidence="3" id="KW-1185">Reference proteome</keyword>
<comment type="caution">
    <text evidence="2">The sequence shown here is derived from an EMBL/GenBank/DDBJ whole genome shotgun (WGS) entry which is preliminary data.</text>
</comment>